<reference evidence="4 5" key="1">
    <citation type="submission" date="2009-11" db="EMBL/GenBank/DDBJ databases">
        <title>Annotation of Allomyces macrogynus ATCC 38327.</title>
        <authorList>
            <consortium name="The Broad Institute Genome Sequencing Platform"/>
            <person name="Russ C."/>
            <person name="Cuomo C."/>
            <person name="Burger G."/>
            <person name="Gray M.W."/>
            <person name="Holland P.W.H."/>
            <person name="King N."/>
            <person name="Lang F.B.F."/>
            <person name="Roger A.J."/>
            <person name="Ruiz-Trillo I."/>
            <person name="Young S.K."/>
            <person name="Zeng Q."/>
            <person name="Gargeya S."/>
            <person name="Fitzgerald M."/>
            <person name="Haas B."/>
            <person name="Abouelleil A."/>
            <person name="Alvarado L."/>
            <person name="Arachchi H.M."/>
            <person name="Berlin A."/>
            <person name="Chapman S.B."/>
            <person name="Gearin G."/>
            <person name="Goldberg J."/>
            <person name="Griggs A."/>
            <person name="Gujja S."/>
            <person name="Hansen M."/>
            <person name="Heiman D."/>
            <person name="Howarth C."/>
            <person name="Larimer J."/>
            <person name="Lui A."/>
            <person name="MacDonald P.J.P."/>
            <person name="McCowen C."/>
            <person name="Montmayeur A."/>
            <person name="Murphy C."/>
            <person name="Neiman D."/>
            <person name="Pearson M."/>
            <person name="Priest M."/>
            <person name="Roberts A."/>
            <person name="Saif S."/>
            <person name="Shea T."/>
            <person name="Sisk P."/>
            <person name="Stolte C."/>
            <person name="Sykes S."/>
            <person name="Wortman J."/>
            <person name="Nusbaum C."/>
            <person name="Birren B."/>
        </authorList>
    </citation>
    <scope>NUCLEOTIDE SEQUENCE [LARGE SCALE GENOMIC DNA]</scope>
    <source>
        <strain evidence="4 5">ATCC 38327</strain>
    </source>
</reference>
<dbReference type="InterPro" id="IPR029071">
    <property type="entry name" value="Ubiquitin-like_domsf"/>
</dbReference>
<dbReference type="PROSITE" id="PS51399">
    <property type="entry name" value="SEP"/>
    <property type="match status" value="1"/>
</dbReference>
<sequence>MQHILRVFVAVTGANDTQARFFLDAANWQLDAAVTAFFDNPTSAPSVAGASSSSAASGIQPASEVVSRTARVATLGSMASGVNKDDQGNTYFAGGERSGVAIQGPGDKKPETSSDLVRDILQLAQSRGPRPPRDDDDDDDDAMDEDSDSEDEGAARKPTYFSGAGHRLGSEETPSEVVAPPASAQDHPALPKKLGKVKRTLTFWRNGFSIEDGPLHPYDDPHSKLILEALKSGRAPLHVLNVQPGQPVDLQVAHKSDEDFKPPPAKPFSGQGNRLGSVIPGDFASSSSATLPPTASASSSSRSVPPPTATGPLTAEFEVDATQPTTSVQVRLADGTRLVGKFNHTHTVGDLRQFVRRARPQQRTFSLSTTFPMKELTEDTATLAEAGLLNAVVVQKNV</sequence>
<proteinExistence type="predicted"/>
<evidence type="ECO:0000313" key="5">
    <source>
        <dbReference type="Proteomes" id="UP000054350"/>
    </source>
</evidence>
<feature type="compositionally biased region" description="Acidic residues" evidence="1">
    <location>
        <begin position="134"/>
        <end position="152"/>
    </location>
</feature>
<dbReference type="Gene3D" id="3.30.420.210">
    <property type="entry name" value="SEP domain"/>
    <property type="match status" value="1"/>
</dbReference>
<dbReference type="PANTHER" id="PTHR23333:SF20">
    <property type="entry name" value="NSFL1 COFACTOR P47"/>
    <property type="match status" value="1"/>
</dbReference>
<feature type="domain" description="SEP" evidence="3">
    <location>
        <begin position="196"/>
        <end position="261"/>
    </location>
</feature>
<evidence type="ECO:0000259" key="2">
    <source>
        <dbReference type="PROSITE" id="PS50033"/>
    </source>
</evidence>
<dbReference type="GO" id="GO:0031468">
    <property type="term" value="P:nuclear membrane reassembly"/>
    <property type="evidence" value="ECO:0007669"/>
    <property type="project" value="TreeGrafter"/>
</dbReference>
<dbReference type="SUPFAM" id="SSF102848">
    <property type="entry name" value="NSFL1 (p97 ATPase) cofactor p47, SEP domain"/>
    <property type="match status" value="1"/>
</dbReference>
<evidence type="ECO:0000256" key="1">
    <source>
        <dbReference type="SAM" id="MobiDB-lite"/>
    </source>
</evidence>
<organism evidence="4 5">
    <name type="scientific">Allomyces macrogynus (strain ATCC 38327)</name>
    <name type="common">Allomyces javanicus var. macrogynus</name>
    <dbReference type="NCBI Taxonomy" id="578462"/>
    <lineage>
        <taxon>Eukaryota</taxon>
        <taxon>Fungi</taxon>
        <taxon>Fungi incertae sedis</taxon>
        <taxon>Blastocladiomycota</taxon>
        <taxon>Blastocladiomycetes</taxon>
        <taxon>Blastocladiales</taxon>
        <taxon>Blastocladiaceae</taxon>
        <taxon>Allomyces</taxon>
    </lineage>
</organism>
<dbReference type="Proteomes" id="UP000054350">
    <property type="component" value="Unassembled WGS sequence"/>
</dbReference>
<dbReference type="SUPFAM" id="SSF54236">
    <property type="entry name" value="Ubiquitin-like"/>
    <property type="match status" value="1"/>
</dbReference>
<dbReference type="OMA" id="REVLHCN"/>
<dbReference type="VEuPathDB" id="FungiDB:AMAG_15509"/>
<evidence type="ECO:0008006" key="6">
    <source>
        <dbReference type="Google" id="ProtNLM"/>
    </source>
</evidence>
<dbReference type="SMART" id="SM00166">
    <property type="entry name" value="UBX"/>
    <property type="match status" value="1"/>
</dbReference>
<dbReference type="GO" id="GO:0005829">
    <property type="term" value="C:cytosol"/>
    <property type="evidence" value="ECO:0007669"/>
    <property type="project" value="TreeGrafter"/>
</dbReference>
<dbReference type="AlphaFoldDB" id="A0A0L0T972"/>
<dbReference type="Pfam" id="PF08059">
    <property type="entry name" value="SEP"/>
    <property type="match status" value="1"/>
</dbReference>
<dbReference type="SMART" id="SM00553">
    <property type="entry name" value="SEP"/>
    <property type="match status" value="1"/>
</dbReference>
<dbReference type="InterPro" id="IPR036241">
    <property type="entry name" value="NSFL1C_SEP_dom_sf"/>
</dbReference>
<dbReference type="CDD" id="cd14348">
    <property type="entry name" value="UBA_p47"/>
    <property type="match status" value="1"/>
</dbReference>
<dbReference type="SUPFAM" id="SSF46934">
    <property type="entry name" value="UBA-like"/>
    <property type="match status" value="1"/>
</dbReference>
<dbReference type="GO" id="GO:0043161">
    <property type="term" value="P:proteasome-mediated ubiquitin-dependent protein catabolic process"/>
    <property type="evidence" value="ECO:0007669"/>
    <property type="project" value="TreeGrafter"/>
</dbReference>
<dbReference type="Pfam" id="PF00789">
    <property type="entry name" value="UBX"/>
    <property type="match status" value="1"/>
</dbReference>
<feature type="region of interest" description="Disordered" evidence="1">
    <location>
        <begin position="79"/>
        <end position="191"/>
    </location>
</feature>
<dbReference type="Gene3D" id="3.10.20.90">
    <property type="entry name" value="Phosphatidylinositol 3-kinase Catalytic Subunit, Chain A, domain 1"/>
    <property type="match status" value="1"/>
</dbReference>
<dbReference type="InterPro" id="IPR012989">
    <property type="entry name" value="SEP_domain"/>
</dbReference>
<dbReference type="PANTHER" id="PTHR23333">
    <property type="entry name" value="UBX DOMAIN CONTAINING PROTEIN"/>
    <property type="match status" value="1"/>
</dbReference>
<dbReference type="GO" id="GO:0043130">
    <property type="term" value="F:ubiquitin binding"/>
    <property type="evidence" value="ECO:0007669"/>
    <property type="project" value="TreeGrafter"/>
</dbReference>
<dbReference type="Gene3D" id="1.10.8.10">
    <property type="entry name" value="DNA helicase RuvA subunit, C-terminal domain"/>
    <property type="match status" value="1"/>
</dbReference>
<dbReference type="OrthoDB" id="25887at2759"/>
<accession>A0A0L0T972</accession>
<feature type="compositionally biased region" description="Basic and acidic residues" evidence="1">
    <location>
        <begin position="106"/>
        <end position="118"/>
    </location>
</feature>
<feature type="domain" description="UBX" evidence="2">
    <location>
        <begin position="321"/>
        <end position="396"/>
    </location>
</feature>
<dbReference type="GO" id="GO:0061025">
    <property type="term" value="P:membrane fusion"/>
    <property type="evidence" value="ECO:0007669"/>
    <property type="project" value="TreeGrafter"/>
</dbReference>
<feature type="region of interest" description="Disordered" evidence="1">
    <location>
        <begin position="256"/>
        <end position="313"/>
    </location>
</feature>
<reference evidence="5" key="2">
    <citation type="submission" date="2009-11" db="EMBL/GenBank/DDBJ databases">
        <title>The Genome Sequence of Allomyces macrogynus strain ATCC 38327.</title>
        <authorList>
            <consortium name="The Broad Institute Genome Sequencing Platform"/>
            <person name="Russ C."/>
            <person name="Cuomo C."/>
            <person name="Shea T."/>
            <person name="Young S.K."/>
            <person name="Zeng Q."/>
            <person name="Koehrsen M."/>
            <person name="Haas B."/>
            <person name="Borodovsky M."/>
            <person name="Guigo R."/>
            <person name="Alvarado L."/>
            <person name="Berlin A."/>
            <person name="Borenstein D."/>
            <person name="Chen Z."/>
            <person name="Engels R."/>
            <person name="Freedman E."/>
            <person name="Gellesch M."/>
            <person name="Goldberg J."/>
            <person name="Griggs A."/>
            <person name="Gujja S."/>
            <person name="Heiman D."/>
            <person name="Hepburn T."/>
            <person name="Howarth C."/>
            <person name="Jen D."/>
            <person name="Larson L."/>
            <person name="Lewis B."/>
            <person name="Mehta T."/>
            <person name="Park D."/>
            <person name="Pearson M."/>
            <person name="Roberts A."/>
            <person name="Saif S."/>
            <person name="Shenoy N."/>
            <person name="Sisk P."/>
            <person name="Stolte C."/>
            <person name="Sykes S."/>
            <person name="Walk T."/>
            <person name="White J."/>
            <person name="Yandava C."/>
            <person name="Burger G."/>
            <person name="Gray M.W."/>
            <person name="Holland P.W.H."/>
            <person name="King N."/>
            <person name="Lang F.B.F."/>
            <person name="Roger A.J."/>
            <person name="Ruiz-Trillo I."/>
            <person name="Lander E."/>
            <person name="Nusbaum C."/>
        </authorList>
    </citation>
    <scope>NUCLEOTIDE SEQUENCE [LARGE SCALE GENOMIC DNA]</scope>
    <source>
        <strain evidence="5">ATCC 38327</strain>
    </source>
</reference>
<dbReference type="GO" id="GO:0000045">
    <property type="term" value="P:autophagosome assembly"/>
    <property type="evidence" value="ECO:0007669"/>
    <property type="project" value="TreeGrafter"/>
</dbReference>
<dbReference type="STRING" id="578462.A0A0L0T972"/>
<dbReference type="eggNOG" id="KOG2086">
    <property type="taxonomic scope" value="Eukaryota"/>
</dbReference>
<dbReference type="InterPro" id="IPR009060">
    <property type="entry name" value="UBA-like_sf"/>
</dbReference>
<dbReference type="GO" id="GO:0005634">
    <property type="term" value="C:nucleus"/>
    <property type="evidence" value="ECO:0007669"/>
    <property type="project" value="TreeGrafter"/>
</dbReference>
<dbReference type="PROSITE" id="PS50033">
    <property type="entry name" value="UBX"/>
    <property type="match status" value="1"/>
</dbReference>
<dbReference type="InterPro" id="IPR001012">
    <property type="entry name" value="UBX_dom"/>
</dbReference>
<dbReference type="EMBL" id="GG745371">
    <property type="protein sequence ID" value="KNE71266.1"/>
    <property type="molecule type" value="Genomic_DNA"/>
</dbReference>
<name>A0A0L0T972_ALLM3</name>
<dbReference type="Pfam" id="PF14555">
    <property type="entry name" value="UBA_4"/>
    <property type="match status" value="1"/>
</dbReference>
<dbReference type="FunFam" id="3.30.420.210:FF:000002">
    <property type="entry name" value="UBX domain-containing protein 1"/>
    <property type="match status" value="1"/>
</dbReference>
<evidence type="ECO:0000313" key="4">
    <source>
        <dbReference type="EMBL" id="KNE71266.1"/>
    </source>
</evidence>
<dbReference type="GO" id="GO:0007030">
    <property type="term" value="P:Golgi organization"/>
    <property type="evidence" value="ECO:0007669"/>
    <property type="project" value="TreeGrafter"/>
</dbReference>
<dbReference type="CDD" id="cd01770">
    <property type="entry name" value="UBX_UBXN2"/>
    <property type="match status" value="1"/>
</dbReference>
<protein>
    <recommendedName>
        <fullName evidence="6">SEP domain-containing protein</fullName>
    </recommendedName>
</protein>
<evidence type="ECO:0000259" key="3">
    <source>
        <dbReference type="PROSITE" id="PS51399"/>
    </source>
</evidence>
<gene>
    <name evidence="4" type="ORF">AMAG_15509</name>
</gene>
<feature type="compositionally biased region" description="Low complexity" evidence="1">
    <location>
        <begin position="284"/>
        <end position="303"/>
    </location>
</feature>
<keyword evidence="5" id="KW-1185">Reference proteome</keyword>